<dbReference type="InterPro" id="IPR014719">
    <property type="entry name" value="Ribosomal_bL12_C/ClpS-like"/>
</dbReference>
<evidence type="ECO:0000313" key="6">
    <source>
        <dbReference type="EMBL" id="CAL5134464.1"/>
    </source>
</evidence>
<evidence type="ECO:0000259" key="5">
    <source>
        <dbReference type="Pfam" id="PF18995"/>
    </source>
</evidence>
<feature type="region of interest" description="Disordered" evidence="3">
    <location>
        <begin position="1364"/>
        <end position="1389"/>
    </location>
</feature>
<comment type="catalytic activity">
    <reaction evidence="2">
        <text>S-ubiquitinyl-[E2 ubiquitin-conjugating enzyme]-L-cysteine + [acceptor protein]-L-lysine = [E2 ubiquitin-conjugating enzyme]-L-cysteine + N(6)-ubiquitinyl-[acceptor protein]-L-lysine.</text>
        <dbReference type="EC" id="2.3.2.27"/>
    </reaction>
</comment>
<gene>
    <name evidence="6" type="ORF">CDAUBV1_LOCUS7842</name>
</gene>
<evidence type="ECO:0000259" key="4">
    <source>
        <dbReference type="Pfam" id="PF02617"/>
    </source>
</evidence>
<comment type="similarity">
    <text evidence="2">Belongs to the E3 ubiquitin-protein ligase UBR1-like family.</text>
</comment>
<proteinExistence type="inferred from homology"/>
<comment type="function">
    <text evidence="2">Ubiquitin ligase protein which is a component of the N-end rule pathway. Recognizes and binds to proteins bearing specific N-terminal residues that are destabilizing according to the N-end rule, leading to their ubiquitination and subsequent degradation.</text>
</comment>
<dbReference type="Gene3D" id="2.10.110.30">
    <property type="match status" value="1"/>
</dbReference>
<feature type="region of interest" description="Disordered" evidence="3">
    <location>
        <begin position="602"/>
        <end position="621"/>
    </location>
</feature>
<comment type="pathway">
    <text evidence="1 2">Protein modification; protein ubiquitination.</text>
</comment>
<sequence>MPQIDSKHFGVRPITFFAKALLSVPTSSFEELLYEGVRLYVSNLCAPQVCRPDSVVAENTGDSDAEPNQSEYADLEKTLFRAFELYIAGDMHTSSGGGYCDCGDMEAWRAGPQCSHHRPAENQSSIGADASSIGTDPTELTSGVEVELKRELNALRKHLDNLPVDVVCRASRLLKPLINSTIFCLTDLIQGTSCITSQPLSTRGGSATGLADFVHELSSLPDVVNVSAVSPGKKTVVQTADELWLADDNVVELSADNDFALDHWPPPLSHIPLVSPLMDANSLGRESWPRTAPRNRAQTDVESRALAQLARARRLHPRLFPPRPTRTASERTAASQAFVVILYNNEFHNYEQVIKTLRRVLDCTTQQATNHAVFVNRDGRSLLQVNLSIKQAANTAAVVMRTSNSLSTRPLQCTSEHADVYSMGIFFTLFLRWLYRIADQVTSLRPLICHALLGWFYDGTETNADKPITMNLPVLPHGEILQPHSWLSSAMERHSLTWRALRLEVLHVIMVLLLRDAYYRRVFAIKFTRSYAKLMQDFIYDDHAEVDNFTALSCQIYTVISLARQLLEQHNVLVRVLSRLEAAFEANSDVLPDFYVQPPLQAHAHDAGGTDDSNGNDSERGSNTSWIQHFIEVLRRANPFEWGSSSSPAGVTGVSRLSLPLIDDPDQEMVGGPTGSNRVPPEPRVLVWQAGATLGRSQFHPFERLFDVVGDIAYVLGSLTNVRPLCGDPADPQGWWNTAGRSAFIDYIRLLLRMFGYVQDMNGMQRETRGHVEEELEWASGFFILSKFINVLGLTVQVASSDYELFKSVLSEARQAFEYRVGIMDRRFRIGPLPSSKEGNKNDTNKPSSLSFQSLGVTTEVYWYDVSTYRFSLLQPIPRLLASLYGHGLEMGLSFAELGLQDKAFVNLLIERPLQMVAFCAQYNAKMWVRNGYAVQQSVVNMFAPLMRVELIDRDLQLLQLAAAILSPDEFIVRMVHKLNLNNYLKSHAPGEPGPGRVQAVEMLLRTLLSILTNRSRPSIGRFTEDYINVSDDPTVLKSCVVDQELENTYGSLLDDVIHALCLRPMICSELLDYLPYQSSISLLHAPADNLDSESLEVTPSAASSEAVRPASVSRRANKRAVEQVLPRLLRRLATESSVGGRTVFTIRPDVIAYRFNRFHWGYRHAEQTAAEANVTKVLRKWVQDKEATNDVSSGSDAPHFPIPPPAPRPFRAFLPSVAPGILGLVRCETFVRLLRNLLDVMLTHGTSSVWWSDNLLDLILHLICVALYEDELEWSKSGSFPFLEAVARVPCEAESEEELDILARNRHWLQAPVNSRSSANLDFLEDSCLTSRLVKVLRSARHEDHAELIEWTLNRWKKVCKLRGPSCSSTEGAESVMESRTTELDSRLNLSDTLSSSALSKQHRAEKARQRRAKIMARMSNMQRTFMSSYATPQEEPKKSEPMDVDEDEDSALPSTSTQPVLPTVPETLVTVNVHAALGPNRSLSELISLLSLDSAERKQKVTCNLCLAKVPEEASSRMVIAAHVCRSSVLSSQTTGWIEGPGTMAVVQRLSASAEEDVKSRKESSFRASLISNRSLDSFLASLATTSAAASTDTAELDLQWLPEFLSNLRPNETSDSTLDGTEEACSAADIAPFTELLRKAADSCSQGKRTLDPWRPRPLVASRDPVAEEGSFVSCCSHPMHAACKVKYARQLKARVDHVNRHRTNSMFVFDFRCPLCKSISTLDIPVLGPLLSVVPPAWLKSQLMTCCPSPSVVDGDVAVRPQFHPLGFWLVSVRQWLESSSHWSASNVTGNSRVEDSSAMSQLEHWNRFNFFGFRHLLSRGCAASTDDNATDVVVRYLDPILQRLSRSLLIHDESKPKPSESSSPSGGERGHEEGSETATRTGRRSFWRSRRFSRGTSNNQDNTSSSTAIGRTNSSPSGSGQSSSTPYDALDNLLPRPPEPPAVTTSLFTMVQRLADLSQPKSVGSLVQRTPGRRTAAEIIVSYGPTVPVPADDEEEVDYQPALTFEMGEDIQIELYPTATITATGNTTTSTFVNVPEGSASFANTSHWHSSSTGEEVACLSLSEEIDRLAMVLRSFRNRLQTLESILRAPAVTDTSNTSHPSGNVDQASLAGGSSDAPTARHSRLPSTQYALVRASLDAAFKQAPLTIQAAAREWRALRHTVAYTLVTSERSIRRVNPREHFFNGGLAERHLIGLRNLLRASLTAHSRHAVVSRGCPLSCGGLGTINEYEATDHGFCWPQQRDQPEMWWWWAYCAPINHSFPYYSKDACRLDVPPNILSVAELSVRVAVTEDARCLWHLLVPQLNSAAFTSPSGLSLSTPATRECMQINSNVETLTGHSDSALDSSGPVSRTQRSISLLWEVDITFLFISLLHLRPGVEEGKGVLACQCRREVAELSRAMTLETGAGSLGPSLLACDEGRPRHPIGDAHEAHLVRLCYVALLVQALLAWDPKTHVPAASELHQLLGSVSDLNQGSSRLTGWMSPQLLQVWSRLRDLAGLPSGDLLSSGPGESEALVCALSLHLRSSCLPFLRIAAFVMYVITGIEPPAELRETKTEDPTASSADRSDEYTLLLAYLGLPAGPSDLLVVLFTPPDEQSQKEDDSTVLKSSTAARSDRSQSCDDISSLSESLWLTRLITSWCLAGRNALSRKLYRLLRARYGDNNETLVSSTLRATDFPLLPNPNIRLPSLIQLPREYTALLSLTTDFNCHAGGHVHSDPSICLVCGHLACLVCYGCRQLEHLSEPAGMSSSTSSSAASSSNPRREFAVYGMQAHSRRCHGGYSILLRIYACRVLLLSDQARRLTELTAPYRDSFGETDPELRRGNPLFLVDTEYDRLNQLWLSHQLAASTTSELLTPPTMEPGLF</sequence>
<dbReference type="GO" id="GO:0071596">
    <property type="term" value="P:ubiquitin-dependent protein catabolic process via the N-end rule pathway"/>
    <property type="evidence" value="ECO:0007669"/>
    <property type="project" value="UniProtKB-UniRule"/>
</dbReference>
<evidence type="ECO:0000256" key="2">
    <source>
        <dbReference type="RuleBase" id="RU366018"/>
    </source>
</evidence>
<dbReference type="GO" id="GO:0008270">
    <property type="term" value="F:zinc ion binding"/>
    <property type="evidence" value="ECO:0007669"/>
    <property type="project" value="UniProtKB-UniRule"/>
</dbReference>
<dbReference type="GO" id="GO:0016567">
    <property type="term" value="P:protein ubiquitination"/>
    <property type="evidence" value="ECO:0007669"/>
    <property type="project" value="UniProtKB-UniRule"/>
</dbReference>
<feature type="region of interest" description="Disordered" evidence="3">
    <location>
        <begin position="1853"/>
        <end position="1947"/>
    </location>
</feature>
<feature type="compositionally biased region" description="Basic and acidic residues" evidence="3">
    <location>
        <begin position="1854"/>
        <end position="1863"/>
    </location>
</feature>
<dbReference type="Pfam" id="PF18995">
    <property type="entry name" value="PRT6_C"/>
    <property type="match status" value="1"/>
</dbReference>
<keyword evidence="2" id="KW-0833">Ubl conjugation pathway</keyword>
<dbReference type="Pfam" id="PF02617">
    <property type="entry name" value="ClpS"/>
    <property type="match status" value="1"/>
</dbReference>
<feature type="region of interest" description="Disordered" evidence="3">
    <location>
        <begin position="114"/>
        <end position="138"/>
    </location>
</feature>
<feature type="compositionally biased region" description="Polar residues" evidence="3">
    <location>
        <begin position="121"/>
        <end position="138"/>
    </location>
</feature>
<keyword evidence="2" id="KW-0479">Metal-binding</keyword>
<feature type="domain" description="E3 ubiquitin-protein ligase UBR-like C-terminal" evidence="5">
    <location>
        <begin position="2434"/>
        <end position="2847"/>
    </location>
</feature>
<keyword evidence="2" id="KW-0863">Zinc-finger</keyword>
<feature type="domain" description="Adaptor protein ClpS core" evidence="4">
    <location>
        <begin position="336"/>
        <end position="414"/>
    </location>
</feature>
<name>A0AAV2TEB0_CALDB</name>
<feature type="compositionally biased region" description="Low complexity" evidence="3">
    <location>
        <begin position="1899"/>
        <end position="1912"/>
    </location>
</feature>
<dbReference type="GO" id="GO:0061630">
    <property type="term" value="F:ubiquitin protein ligase activity"/>
    <property type="evidence" value="ECO:0007669"/>
    <property type="project" value="UniProtKB-UniRule"/>
</dbReference>
<dbReference type="SUPFAM" id="SSF54736">
    <property type="entry name" value="ClpS-like"/>
    <property type="match status" value="1"/>
</dbReference>
<dbReference type="EMBL" id="CAXLJL010000201">
    <property type="protein sequence ID" value="CAL5134464.1"/>
    <property type="molecule type" value="Genomic_DNA"/>
</dbReference>
<evidence type="ECO:0000313" key="7">
    <source>
        <dbReference type="Proteomes" id="UP001497525"/>
    </source>
</evidence>
<dbReference type="GO" id="GO:0000151">
    <property type="term" value="C:ubiquitin ligase complex"/>
    <property type="evidence" value="ECO:0007669"/>
    <property type="project" value="TreeGrafter"/>
</dbReference>
<comment type="caution">
    <text evidence="6">The sequence shown here is derived from an EMBL/GenBank/DDBJ whole genome shotgun (WGS) entry which is preliminary data.</text>
</comment>
<feature type="compositionally biased region" description="Polar residues" evidence="3">
    <location>
        <begin position="611"/>
        <end position="621"/>
    </location>
</feature>
<feature type="region of interest" description="Disordered" evidence="3">
    <location>
        <begin position="2098"/>
        <end position="2128"/>
    </location>
</feature>
<keyword evidence="2" id="KW-0862">Zinc</keyword>
<keyword evidence="2" id="KW-0808">Transferase</keyword>
<reference evidence="6" key="1">
    <citation type="submission" date="2024-06" db="EMBL/GenBank/DDBJ databases">
        <authorList>
            <person name="Liu X."/>
            <person name="Lenzi L."/>
            <person name="Haldenby T S."/>
            <person name="Uol C."/>
        </authorList>
    </citation>
    <scope>NUCLEOTIDE SEQUENCE</scope>
</reference>
<feature type="region of interest" description="Disordered" evidence="3">
    <location>
        <begin position="1425"/>
        <end position="1465"/>
    </location>
</feature>
<organism evidence="6 7">
    <name type="scientific">Calicophoron daubneyi</name>
    <name type="common">Rumen fluke</name>
    <name type="synonym">Paramphistomum daubneyi</name>
    <dbReference type="NCBI Taxonomy" id="300641"/>
    <lineage>
        <taxon>Eukaryota</taxon>
        <taxon>Metazoa</taxon>
        <taxon>Spiralia</taxon>
        <taxon>Lophotrochozoa</taxon>
        <taxon>Platyhelminthes</taxon>
        <taxon>Trematoda</taxon>
        <taxon>Digenea</taxon>
        <taxon>Plagiorchiida</taxon>
        <taxon>Pronocephalata</taxon>
        <taxon>Paramphistomoidea</taxon>
        <taxon>Paramphistomidae</taxon>
        <taxon>Calicophoron</taxon>
    </lineage>
</organism>
<dbReference type="Gene3D" id="3.30.1390.10">
    <property type="match status" value="1"/>
</dbReference>
<feature type="compositionally biased region" description="Polar residues" evidence="3">
    <location>
        <begin position="2098"/>
        <end position="2112"/>
    </location>
</feature>
<accession>A0AAV2TEB0</accession>
<feature type="compositionally biased region" description="Basic residues" evidence="3">
    <location>
        <begin position="1886"/>
        <end position="1898"/>
    </location>
</feature>
<dbReference type="PANTHER" id="PTHR21497">
    <property type="entry name" value="UBIQUITIN LIGASE E3 ALPHA-RELATED"/>
    <property type="match status" value="1"/>
</dbReference>
<dbReference type="GO" id="GO:0005737">
    <property type="term" value="C:cytoplasm"/>
    <property type="evidence" value="ECO:0007669"/>
    <property type="project" value="TreeGrafter"/>
</dbReference>
<evidence type="ECO:0000256" key="3">
    <source>
        <dbReference type="SAM" id="MobiDB-lite"/>
    </source>
</evidence>
<dbReference type="InterPro" id="IPR039164">
    <property type="entry name" value="UBR1-like"/>
</dbReference>
<evidence type="ECO:0000256" key="1">
    <source>
        <dbReference type="ARBA" id="ARBA00004906"/>
    </source>
</evidence>
<dbReference type="EC" id="2.3.2.27" evidence="2"/>
<dbReference type="InterPro" id="IPR044046">
    <property type="entry name" value="E3_ligase_UBR-like_C"/>
</dbReference>
<protein>
    <recommendedName>
        <fullName evidence="2">E3 ubiquitin-protein ligase</fullName>
        <ecNumber evidence="2">2.3.2.27</ecNumber>
    </recommendedName>
</protein>
<dbReference type="PANTHER" id="PTHR21497:SF24">
    <property type="entry name" value="E3 UBIQUITIN-PROTEIN LIGASE UBR1"/>
    <property type="match status" value="1"/>
</dbReference>
<feature type="compositionally biased region" description="Low complexity" evidence="3">
    <location>
        <begin position="1919"/>
        <end position="1929"/>
    </location>
</feature>
<dbReference type="InterPro" id="IPR003769">
    <property type="entry name" value="ClpS_core"/>
</dbReference>
<dbReference type="Proteomes" id="UP001497525">
    <property type="component" value="Unassembled WGS sequence"/>
</dbReference>